<dbReference type="CDD" id="cd15490">
    <property type="entry name" value="eIF2_gamma_III"/>
    <property type="match status" value="1"/>
</dbReference>
<reference evidence="14" key="2">
    <citation type="submission" date="2025-09" db="UniProtKB">
        <authorList>
            <consortium name="Ensembl"/>
        </authorList>
    </citation>
    <scope>IDENTIFICATION</scope>
</reference>
<dbReference type="InterPro" id="IPR009001">
    <property type="entry name" value="Transl_elong_EF1A/Init_IF2_C"/>
</dbReference>
<dbReference type="FunFam" id="2.40.30.10:FF:000009">
    <property type="entry name" value="Eukaryotic translation initiation factor 2 subunit gamma"/>
    <property type="match status" value="1"/>
</dbReference>
<dbReference type="Gene3D" id="2.40.30.10">
    <property type="entry name" value="Translation factors"/>
    <property type="match status" value="2"/>
</dbReference>
<comment type="similarity">
    <text evidence="1">Belongs to the TRAFAC class translation factor GTPase superfamily. Classic translation factor GTPase family. EF-Tu/EF-1A subfamily.</text>
</comment>
<protein>
    <recommendedName>
        <fullName evidence="2">protein-synthesizing GTPase</fullName>
        <ecNumber evidence="2">3.6.5.3</ecNumber>
    </recommendedName>
</protein>
<dbReference type="FunFam" id="2.40.30.10:FF:000011">
    <property type="entry name" value="Eukaryotic translation initiation factor 2 subunit gamma"/>
    <property type="match status" value="1"/>
</dbReference>
<dbReference type="InterPro" id="IPR044127">
    <property type="entry name" value="eIF2g_dom_2"/>
</dbReference>
<evidence type="ECO:0000256" key="9">
    <source>
        <dbReference type="ARBA" id="ARBA00048107"/>
    </source>
</evidence>
<evidence type="ECO:0000256" key="7">
    <source>
        <dbReference type="ARBA" id="ARBA00023134"/>
    </source>
</evidence>
<name>A0A8C9DJL5_PROSS</name>
<keyword evidence="7" id="KW-0342">GTP-binding</keyword>
<evidence type="ECO:0000256" key="10">
    <source>
        <dbReference type="ARBA" id="ARBA00054295"/>
    </source>
</evidence>
<dbReference type="SUPFAM" id="SSF50447">
    <property type="entry name" value="Translation proteins"/>
    <property type="match status" value="1"/>
</dbReference>
<dbReference type="AlphaFoldDB" id="A0A8C9DJL5"/>
<dbReference type="InterPro" id="IPR000795">
    <property type="entry name" value="T_Tr_GTP-bd_dom"/>
</dbReference>
<dbReference type="CDD" id="cd01888">
    <property type="entry name" value="eIF2_gamma"/>
    <property type="match status" value="1"/>
</dbReference>
<dbReference type="SUPFAM" id="SSF50465">
    <property type="entry name" value="EF-Tu/eEF-1alpha/eIF2-gamma C-terminal domain"/>
    <property type="match status" value="1"/>
</dbReference>
<dbReference type="InterPro" id="IPR009000">
    <property type="entry name" value="Transl_B-barrel_sf"/>
</dbReference>
<sequence>MAGGEAGVTLGQPHLSRQDLATLDVSKLTPLSHEVISRQATINIGTIGHVAHGKSTVVKAISGVHTVRFKNELERNITIKLGYANAKIYKLDDPSCPRPECYRSCGSSTPDEFPTDIPGTKGNFKLPIMFSFFVDLPILDILTGNESCPQPQTSEHLAAIEIMKLKHILILQNKIDLVKESQAKEQYEQILAFVQGTVAEGAPIIPISAQLKYNIEVVCEYIVKKIPVPPRDFTSEPRLIVIRSFDVNKPGCEVDDLKGGVAGGSILKGVLKVGQEIEVRPGIVSKDSEGKLMCKPIFSKIVSLFAEHNDLQYAAPGGLIGVGTKIDPTLCRADRMVGQVLGAVGALPEIFTELEISYFLLRRLLGVRTEGDKKAAKVQKLSKNEVLMVNIGSLSTGGRVSAVKADLGKIVLTNPVCTEVGEKIALSRRVEKHWRLIGWGQIRRGVTIKPTVDDD</sequence>
<evidence type="ECO:0000259" key="12">
    <source>
        <dbReference type="Pfam" id="PF03144"/>
    </source>
</evidence>
<evidence type="ECO:0000256" key="5">
    <source>
        <dbReference type="ARBA" id="ARBA00022801"/>
    </source>
</evidence>
<dbReference type="Pfam" id="PF00009">
    <property type="entry name" value="GTP_EFTU"/>
    <property type="match status" value="1"/>
</dbReference>
<dbReference type="Proteomes" id="UP000694414">
    <property type="component" value="Unplaced"/>
</dbReference>
<feature type="domain" description="Initiation factor eIF2 gamma C-terminal" evidence="13">
    <location>
        <begin position="352"/>
        <end position="442"/>
    </location>
</feature>
<proteinExistence type="inferred from homology"/>
<evidence type="ECO:0000313" key="15">
    <source>
        <dbReference type="Proteomes" id="UP000694414"/>
    </source>
</evidence>
<dbReference type="Pfam" id="PF09173">
    <property type="entry name" value="eIF2_C"/>
    <property type="match status" value="1"/>
</dbReference>
<dbReference type="GO" id="GO:0003924">
    <property type="term" value="F:GTPase activity"/>
    <property type="evidence" value="ECO:0007669"/>
    <property type="project" value="InterPro"/>
</dbReference>
<accession>A0A8C9DJL5</accession>
<dbReference type="NCBIfam" id="NF003077">
    <property type="entry name" value="PRK04000.1"/>
    <property type="match status" value="1"/>
</dbReference>
<dbReference type="Pfam" id="PF03144">
    <property type="entry name" value="GTP_EFTU_D2"/>
    <property type="match status" value="1"/>
</dbReference>
<comment type="catalytic activity">
    <reaction evidence="9">
        <text>GTP + H2O = GDP + phosphate + H(+)</text>
        <dbReference type="Rhea" id="RHEA:19669"/>
        <dbReference type="ChEBI" id="CHEBI:15377"/>
        <dbReference type="ChEBI" id="CHEBI:15378"/>
        <dbReference type="ChEBI" id="CHEBI:37565"/>
        <dbReference type="ChEBI" id="CHEBI:43474"/>
        <dbReference type="ChEBI" id="CHEBI:58189"/>
        <dbReference type="EC" id="3.6.5.3"/>
    </reaction>
</comment>
<feature type="domain" description="Tr-type G" evidence="11">
    <location>
        <begin position="41"/>
        <end position="227"/>
    </location>
</feature>
<reference evidence="14" key="1">
    <citation type="submission" date="2025-08" db="UniProtKB">
        <authorList>
            <consortium name="Ensembl"/>
        </authorList>
    </citation>
    <scope>IDENTIFICATION</scope>
</reference>
<evidence type="ECO:0000313" key="14">
    <source>
        <dbReference type="Ensembl" id="ENSPSMP00000014009.1"/>
    </source>
</evidence>
<evidence type="ECO:0000256" key="6">
    <source>
        <dbReference type="ARBA" id="ARBA00022917"/>
    </source>
</evidence>
<keyword evidence="15" id="KW-1185">Reference proteome</keyword>
<dbReference type="GO" id="GO:0005850">
    <property type="term" value="C:eukaryotic translation initiation factor 2 complex"/>
    <property type="evidence" value="ECO:0007669"/>
    <property type="project" value="TreeGrafter"/>
</dbReference>
<dbReference type="InterPro" id="IPR050543">
    <property type="entry name" value="eIF2G"/>
</dbReference>
<organism evidence="14 15">
    <name type="scientific">Prolemur simus</name>
    <name type="common">Greater bamboo lemur</name>
    <name type="synonym">Hapalemur simus</name>
    <dbReference type="NCBI Taxonomy" id="1328070"/>
    <lineage>
        <taxon>Eukaryota</taxon>
        <taxon>Metazoa</taxon>
        <taxon>Chordata</taxon>
        <taxon>Craniata</taxon>
        <taxon>Vertebrata</taxon>
        <taxon>Euteleostomi</taxon>
        <taxon>Mammalia</taxon>
        <taxon>Eutheria</taxon>
        <taxon>Euarchontoglires</taxon>
        <taxon>Primates</taxon>
        <taxon>Strepsirrhini</taxon>
        <taxon>Lemuriformes</taxon>
        <taxon>Lemuridae</taxon>
        <taxon>Prolemur</taxon>
    </lineage>
</organism>
<evidence type="ECO:0000256" key="4">
    <source>
        <dbReference type="ARBA" id="ARBA00022741"/>
    </source>
</evidence>
<evidence type="ECO:0000259" key="11">
    <source>
        <dbReference type="Pfam" id="PF00009"/>
    </source>
</evidence>
<dbReference type="EC" id="3.6.5.3" evidence="2"/>
<dbReference type="GO" id="GO:0003743">
    <property type="term" value="F:translation initiation factor activity"/>
    <property type="evidence" value="ECO:0007669"/>
    <property type="project" value="UniProtKB-KW"/>
</dbReference>
<dbReference type="CDD" id="cd03688">
    <property type="entry name" value="eIF2_gamma_II"/>
    <property type="match status" value="1"/>
</dbReference>
<dbReference type="GO" id="GO:0005525">
    <property type="term" value="F:GTP binding"/>
    <property type="evidence" value="ECO:0007669"/>
    <property type="project" value="UniProtKB-KW"/>
</dbReference>
<keyword evidence="5" id="KW-0378">Hydrolase</keyword>
<dbReference type="FunFam" id="3.40.50.300:FF:002336">
    <property type="entry name" value="Histone-lysine N-methyltransferase Su(var)3-9"/>
    <property type="match status" value="1"/>
</dbReference>
<evidence type="ECO:0000256" key="3">
    <source>
        <dbReference type="ARBA" id="ARBA00022540"/>
    </source>
</evidence>
<dbReference type="GeneTree" id="ENSGT00550000074801"/>
<dbReference type="InterPro" id="IPR027417">
    <property type="entry name" value="P-loop_NTPase"/>
</dbReference>
<dbReference type="GO" id="GO:0000049">
    <property type="term" value="F:tRNA binding"/>
    <property type="evidence" value="ECO:0007669"/>
    <property type="project" value="InterPro"/>
</dbReference>
<dbReference type="PANTHER" id="PTHR42854:SF3">
    <property type="entry name" value="EUKARYOTIC TRANSLATION INITIATION FACTOR 2 SUBUNIT 3-RELATED"/>
    <property type="match status" value="1"/>
</dbReference>
<dbReference type="Gene3D" id="3.40.50.300">
    <property type="entry name" value="P-loop containing nucleotide triphosphate hydrolases"/>
    <property type="match status" value="1"/>
</dbReference>
<evidence type="ECO:0000259" key="13">
    <source>
        <dbReference type="Pfam" id="PF09173"/>
    </source>
</evidence>
<comment type="subunit">
    <text evidence="8">Eukaryotic translation initiation factor 2 eIF2 is a heterotrimeric complex composed of an alpha (EIF2S1), a beta (EIF2S2) and a gamma (EIF2S3) chain. eIF2 is member of the 43S pre-initiation complex (43S PIC). Interacts (via C-terminus) with CDC123; the interaction is direct.</text>
</comment>
<keyword evidence="4" id="KW-0547">Nucleotide-binding</keyword>
<evidence type="ECO:0000256" key="8">
    <source>
        <dbReference type="ARBA" id="ARBA00046961"/>
    </source>
</evidence>
<feature type="domain" description="Translation elongation factor EFTu-like" evidence="12">
    <location>
        <begin position="259"/>
        <end position="341"/>
    </location>
</feature>
<evidence type="ECO:0000256" key="2">
    <source>
        <dbReference type="ARBA" id="ARBA00011986"/>
    </source>
</evidence>
<dbReference type="GO" id="GO:0001731">
    <property type="term" value="P:formation of translation preinitiation complex"/>
    <property type="evidence" value="ECO:0007669"/>
    <property type="project" value="TreeGrafter"/>
</dbReference>
<dbReference type="SUPFAM" id="SSF52540">
    <property type="entry name" value="P-loop containing nucleoside triphosphate hydrolases"/>
    <property type="match status" value="1"/>
</dbReference>
<evidence type="ECO:0000256" key="1">
    <source>
        <dbReference type="ARBA" id="ARBA00007249"/>
    </source>
</evidence>
<dbReference type="GO" id="GO:0005829">
    <property type="term" value="C:cytosol"/>
    <property type="evidence" value="ECO:0007669"/>
    <property type="project" value="TreeGrafter"/>
</dbReference>
<keyword evidence="3" id="KW-0396">Initiation factor</keyword>
<dbReference type="Ensembl" id="ENSPSMT00000016284.1">
    <property type="protein sequence ID" value="ENSPSMP00000014009.1"/>
    <property type="gene ID" value="ENSPSMG00000010054.1"/>
</dbReference>
<comment type="function">
    <text evidence="10">Member of the eIF2 complex that functions in the early steps of protein synthesis by forming a ternary complex with GTP and initiator tRNA. This complex binds to a 40S ribosomal subunit, followed by mRNA binding to form the 43S pre-initiation complex (43S PIC). Junction of the 60S ribosomal subunit to form the 80S initiation complex is preceded by hydrolysis of the GTP bound to eIF2 and release of an eIF2-GDP binary complex. In order for eIF2 to recycle and catalyze another round of initiation, the GDP bound to eIF2 must exchange with GTP by way of a reaction catalyzed by eIF-2B.</text>
</comment>
<dbReference type="InterPro" id="IPR015256">
    <property type="entry name" value="eIF2g_C"/>
</dbReference>
<dbReference type="PANTHER" id="PTHR42854">
    <property type="entry name" value="EUKARYOTIC TRANSLATION INITIATION FACTOR 2 SUBUNIT 3 FAMILY MEMBER"/>
    <property type="match status" value="1"/>
</dbReference>
<dbReference type="InterPro" id="IPR044128">
    <property type="entry name" value="eIF2g_GTP-bd"/>
</dbReference>
<dbReference type="InterPro" id="IPR004161">
    <property type="entry name" value="EFTu-like_2"/>
</dbReference>
<keyword evidence="6" id="KW-0648">Protein biosynthesis</keyword>